<evidence type="ECO:0000256" key="1">
    <source>
        <dbReference type="ARBA" id="ARBA00022649"/>
    </source>
</evidence>
<dbReference type="SUPFAM" id="SSF143011">
    <property type="entry name" value="RelE-like"/>
    <property type="match status" value="1"/>
</dbReference>
<dbReference type="Gene3D" id="3.30.2310.20">
    <property type="entry name" value="RelE-like"/>
    <property type="match status" value="1"/>
</dbReference>
<gene>
    <name evidence="2" type="ORF">MNBD_GAMMA12-1927</name>
</gene>
<evidence type="ECO:0000313" key="2">
    <source>
        <dbReference type="EMBL" id="VAW80289.1"/>
    </source>
</evidence>
<proteinExistence type="predicted"/>
<organism evidence="2">
    <name type="scientific">hydrothermal vent metagenome</name>
    <dbReference type="NCBI Taxonomy" id="652676"/>
    <lineage>
        <taxon>unclassified sequences</taxon>
        <taxon>metagenomes</taxon>
        <taxon>ecological metagenomes</taxon>
    </lineage>
</organism>
<accession>A0A3B0Z1H3</accession>
<name>A0A3B0Z1H3_9ZZZZ</name>
<dbReference type="InterPro" id="IPR035093">
    <property type="entry name" value="RelE/ParE_toxin_dom_sf"/>
</dbReference>
<dbReference type="InterPro" id="IPR007712">
    <property type="entry name" value="RelE/ParE_toxin"/>
</dbReference>
<protein>
    <recommendedName>
        <fullName evidence="3">Death on curing protein, Doc toxin</fullName>
    </recommendedName>
</protein>
<evidence type="ECO:0008006" key="3">
    <source>
        <dbReference type="Google" id="ProtNLM"/>
    </source>
</evidence>
<dbReference type="AlphaFoldDB" id="A0A3B0Z1H3"/>
<reference evidence="2" key="1">
    <citation type="submission" date="2018-06" db="EMBL/GenBank/DDBJ databases">
        <authorList>
            <person name="Zhirakovskaya E."/>
        </authorList>
    </citation>
    <scope>NUCLEOTIDE SEQUENCE</scope>
</reference>
<dbReference type="Pfam" id="PF05016">
    <property type="entry name" value="ParE_toxin"/>
    <property type="match status" value="1"/>
</dbReference>
<keyword evidence="1" id="KW-1277">Toxin-antitoxin system</keyword>
<dbReference type="EMBL" id="UOFL01000194">
    <property type="protein sequence ID" value="VAW80289.1"/>
    <property type="molecule type" value="Genomic_DNA"/>
</dbReference>
<sequence length="93" mass="10828">MKLFYTPEAVDDLVRLRTFIEDKNPGVAHRIAKAIQRDIQQLKLSPYIGVEVDEASDPQTVRDLILGNYIVRYLVNAIEIFILRVWHHKGNRL</sequence>